<evidence type="ECO:0000256" key="3">
    <source>
        <dbReference type="ARBA" id="ARBA00022553"/>
    </source>
</evidence>
<dbReference type="Proteomes" id="UP000030635">
    <property type="component" value="Chromosome"/>
</dbReference>
<dbReference type="CDD" id="cd00075">
    <property type="entry name" value="HATPase"/>
    <property type="match status" value="1"/>
</dbReference>
<dbReference type="Pfam" id="PF00512">
    <property type="entry name" value="HisKA"/>
    <property type="match status" value="1"/>
</dbReference>
<dbReference type="InterPro" id="IPR003594">
    <property type="entry name" value="HATPase_dom"/>
</dbReference>
<feature type="transmembrane region" description="Helical" evidence="7">
    <location>
        <begin position="134"/>
        <end position="150"/>
    </location>
</feature>
<feature type="transmembrane region" description="Helical" evidence="7">
    <location>
        <begin position="162"/>
        <end position="179"/>
    </location>
</feature>
<accession>A0A0A7FYA2</accession>
<feature type="transmembrane region" description="Helical" evidence="7">
    <location>
        <begin position="39"/>
        <end position="60"/>
    </location>
</feature>
<evidence type="ECO:0000256" key="1">
    <source>
        <dbReference type="ARBA" id="ARBA00000085"/>
    </source>
</evidence>
<dbReference type="PANTHER" id="PTHR43547:SF2">
    <property type="entry name" value="HYBRID SIGNAL TRANSDUCTION HISTIDINE KINASE C"/>
    <property type="match status" value="1"/>
</dbReference>
<dbReference type="SUPFAM" id="SSF55874">
    <property type="entry name" value="ATPase domain of HSP90 chaperone/DNA topoisomerase II/histidine kinase"/>
    <property type="match status" value="1"/>
</dbReference>
<evidence type="ECO:0000313" key="9">
    <source>
        <dbReference type="EMBL" id="AIY84619.1"/>
    </source>
</evidence>
<gene>
    <name evidence="9" type="ORF">U729_2002</name>
</gene>
<dbReference type="InterPro" id="IPR003661">
    <property type="entry name" value="HisK_dim/P_dom"/>
</dbReference>
<keyword evidence="4 9" id="KW-0418">Kinase</keyword>
<feature type="transmembrane region" description="Helical" evidence="7">
    <location>
        <begin position="194"/>
        <end position="212"/>
    </location>
</feature>
<organism evidence="9 10">
    <name type="scientific">Clostridium baratii str. Sullivan</name>
    <dbReference type="NCBI Taxonomy" id="1415775"/>
    <lineage>
        <taxon>Bacteria</taxon>
        <taxon>Bacillati</taxon>
        <taxon>Bacillota</taxon>
        <taxon>Clostridia</taxon>
        <taxon>Eubacteriales</taxon>
        <taxon>Clostridiaceae</taxon>
        <taxon>Clostridium</taxon>
    </lineage>
</organism>
<comment type="catalytic activity">
    <reaction evidence="1">
        <text>ATP + protein L-histidine = ADP + protein N-phospho-L-histidine.</text>
        <dbReference type="EC" id="2.7.13.3"/>
    </reaction>
</comment>
<keyword evidence="7" id="KW-1133">Transmembrane helix</keyword>
<dbReference type="SMART" id="SM00388">
    <property type="entry name" value="HisKA"/>
    <property type="match status" value="1"/>
</dbReference>
<evidence type="ECO:0000259" key="8">
    <source>
        <dbReference type="PROSITE" id="PS50109"/>
    </source>
</evidence>
<dbReference type="STRING" id="1561.NPD11_1010"/>
<keyword evidence="4 9" id="KW-0808">Transferase</keyword>
<feature type="transmembrane region" description="Helical" evidence="7">
    <location>
        <begin position="67"/>
        <end position="87"/>
    </location>
</feature>
<evidence type="ECO:0000256" key="5">
    <source>
        <dbReference type="ARBA" id="ARBA00023012"/>
    </source>
</evidence>
<dbReference type="KEGG" id="cbv:U729_2002"/>
<feature type="domain" description="Histidine kinase" evidence="8">
    <location>
        <begin position="425"/>
        <end position="644"/>
    </location>
</feature>
<dbReference type="Pfam" id="PF02518">
    <property type="entry name" value="HATPase_c"/>
    <property type="match status" value="1"/>
</dbReference>
<dbReference type="CDD" id="cd00082">
    <property type="entry name" value="HisKA"/>
    <property type="match status" value="1"/>
</dbReference>
<dbReference type="OrthoDB" id="9813394at2"/>
<protein>
    <recommendedName>
        <fullName evidence="2">histidine kinase</fullName>
        <ecNumber evidence="2">2.7.13.3</ecNumber>
    </recommendedName>
</protein>
<dbReference type="Gene3D" id="1.10.287.130">
    <property type="match status" value="1"/>
</dbReference>
<dbReference type="GO" id="GO:0000155">
    <property type="term" value="F:phosphorelay sensor kinase activity"/>
    <property type="evidence" value="ECO:0007669"/>
    <property type="project" value="InterPro"/>
</dbReference>
<keyword evidence="7" id="KW-0472">Membrane</keyword>
<evidence type="ECO:0000313" key="10">
    <source>
        <dbReference type="Proteomes" id="UP000030635"/>
    </source>
</evidence>
<evidence type="ECO:0000256" key="7">
    <source>
        <dbReference type="SAM" id="Phobius"/>
    </source>
</evidence>
<dbReference type="PROSITE" id="PS50109">
    <property type="entry name" value="HIS_KIN"/>
    <property type="match status" value="1"/>
</dbReference>
<feature type="transmembrane region" description="Helical" evidence="7">
    <location>
        <begin position="15"/>
        <end position="33"/>
    </location>
</feature>
<dbReference type="EMBL" id="CP006905">
    <property type="protein sequence ID" value="AIY84619.1"/>
    <property type="molecule type" value="Genomic_DNA"/>
</dbReference>
<keyword evidence="6" id="KW-0175">Coiled coil</keyword>
<dbReference type="InterPro" id="IPR036890">
    <property type="entry name" value="HATPase_C_sf"/>
</dbReference>
<dbReference type="HOGENOM" id="CLU_000445_89_20_9"/>
<evidence type="ECO:0000256" key="6">
    <source>
        <dbReference type="SAM" id="Coils"/>
    </source>
</evidence>
<dbReference type="EC" id="2.7.13.3" evidence="2"/>
<proteinExistence type="predicted"/>
<feature type="coiled-coil region" evidence="6">
    <location>
        <begin position="245"/>
        <end position="282"/>
    </location>
</feature>
<dbReference type="Gene3D" id="3.30.565.10">
    <property type="entry name" value="Histidine kinase-like ATPase, C-terminal domain"/>
    <property type="match status" value="1"/>
</dbReference>
<keyword evidence="3" id="KW-0597">Phosphoprotein</keyword>
<reference evidence="9 10" key="1">
    <citation type="journal article" date="2015" name="Infect. Genet. Evol.">
        <title>Genomic sequences of six botulinum neurotoxin-producing strains representing three clostridial species illustrate the mobility and diversity of botulinum neurotoxin genes.</title>
        <authorList>
            <person name="Smith T.J."/>
            <person name="Hill K.K."/>
            <person name="Xie G."/>
            <person name="Foley B.T."/>
            <person name="Williamson C.H."/>
            <person name="Foster J.T."/>
            <person name="Johnson S.L."/>
            <person name="Chertkov O."/>
            <person name="Teshima H."/>
            <person name="Gibbons H.S."/>
            <person name="Johnsky L.A."/>
            <person name="Karavis M.A."/>
            <person name="Smith L.A."/>
        </authorList>
    </citation>
    <scope>NUCLEOTIDE SEQUENCE [LARGE SCALE GENOMIC DNA]</scope>
    <source>
        <strain evidence="9 10">Sullivan</strain>
    </source>
</reference>
<dbReference type="InterPro" id="IPR036097">
    <property type="entry name" value="HisK_dim/P_sf"/>
</dbReference>
<dbReference type="AlphaFoldDB" id="A0A0A7FYA2"/>
<keyword evidence="5" id="KW-0902">Two-component regulatory system</keyword>
<dbReference type="RefSeq" id="WP_052139521.1">
    <property type="nucleotide sequence ID" value="NZ_CP006905.1"/>
</dbReference>
<keyword evidence="10" id="KW-1185">Reference proteome</keyword>
<dbReference type="InterPro" id="IPR005467">
    <property type="entry name" value="His_kinase_dom"/>
</dbReference>
<dbReference type="PANTHER" id="PTHR43547">
    <property type="entry name" value="TWO-COMPONENT HISTIDINE KINASE"/>
    <property type="match status" value="1"/>
</dbReference>
<dbReference type="SMART" id="SM00387">
    <property type="entry name" value="HATPase_c"/>
    <property type="match status" value="1"/>
</dbReference>
<sequence length="673" mass="79575">MGNYFKENVIRKLQYINLQTIIILLYVFIYLFAGRYLQFHYAVSIFCATFAISLGTVTIVRQVKNEYKYIGIGFLFVGIIEYIKLFLNIIEDYALFNNIIRIIENANKNLEILIILTSFMCLRKNYNIKQTIKLYSSITLVLLIIYYFIFNKLDHNQYYDDVMSLNLLFQFIIVLWILYKEKIKKDINVENKNIYIYLLFIVLYNVIFNIKIQNFETLVLADILKYFAFLSIYKGVTKNVLVLVYDKMKSHIEEVKKKESELNKELKERNAILNELNLLNNKSEKRYCNLIESFNDGIIIFKDNRVSYINNEALFMMGLDYKSSILNRSFYNFLQMISIEQMIDKENIIEEEDISILNKKIDKRYILKSKIDKYKELELYTIKSEHDIEIVYIRDMSELNRYNEMKEKYNEYLKQEEIKNKFYSNISHELRTPINIINSALKLNEVYLDKADLNLLSKNNTRIRQNCLRLIRTINNFIDTNKISEGYLNPNKKIYNIVEVIENATIATKKYVDKIKNTLIFDSEFEEINLACDRDLIERVILNLLSNSVKYGTDGGKIIVNLQIEKETVKITVKNNSRPIKKEEEPYIFDQFTNLNKSLSREKEGSGLGLYLVKAIVKLHGGSIYYKSCKEGWNKFIINIPIEDNLGKYSKGEDVEIISLDKKVDIEFSDIYL</sequence>
<dbReference type="SUPFAM" id="SSF47384">
    <property type="entry name" value="Homodimeric domain of signal transducing histidine kinase"/>
    <property type="match status" value="1"/>
</dbReference>
<evidence type="ECO:0000256" key="2">
    <source>
        <dbReference type="ARBA" id="ARBA00012438"/>
    </source>
</evidence>
<keyword evidence="7" id="KW-0812">Transmembrane</keyword>
<name>A0A0A7FYA2_9CLOT</name>
<evidence type="ECO:0000256" key="4">
    <source>
        <dbReference type="ARBA" id="ARBA00022777"/>
    </source>
</evidence>
<dbReference type="eggNOG" id="COG5002">
    <property type="taxonomic scope" value="Bacteria"/>
</dbReference>